<evidence type="ECO:0000313" key="1">
    <source>
        <dbReference type="Proteomes" id="UP000050741"/>
    </source>
</evidence>
<sequence>MVALDQFIMFCKVYASDGVHFVKVEAEKFTFTWLRHSFLKKNKKVERVLAYDDLSGDRVLLSNEDDFKLMLDTMNDIGANMVKLYVEKKNKVTLADKCANCRGFIRGGSFGVFNAKNLAGFDEIGTTPNSEETFSKPLVNAFKAFFMLEKCKSLNVSGINVKLDGGSLKVVCVGKIGYSDVNLSIAERILTHLESEPRKCAWVATEGWDTYVLEFEGEEDAREFCVAVKGMMDRSSQSEGRLRETKSKFSFWLFSLHKMRH</sequence>
<dbReference type="Proteomes" id="UP000050741">
    <property type="component" value="Unassembled WGS sequence"/>
</dbReference>
<evidence type="ECO:0000313" key="2">
    <source>
        <dbReference type="WBParaSite" id="GPLIN_000876600"/>
    </source>
</evidence>
<reference evidence="2" key="3">
    <citation type="submission" date="2016-06" db="UniProtKB">
        <authorList>
            <consortium name="WormBaseParasite"/>
        </authorList>
    </citation>
    <scope>IDENTIFICATION</scope>
</reference>
<proteinExistence type="predicted"/>
<dbReference type="SUPFAM" id="SSF54277">
    <property type="entry name" value="CAD &amp; PB1 domains"/>
    <property type="match status" value="1"/>
</dbReference>
<reference evidence="1" key="1">
    <citation type="submission" date="2013-12" db="EMBL/GenBank/DDBJ databases">
        <authorList>
            <person name="Aslett M."/>
        </authorList>
    </citation>
    <scope>NUCLEOTIDE SEQUENCE [LARGE SCALE GENOMIC DNA]</scope>
    <source>
        <strain evidence="1">Lindley</strain>
    </source>
</reference>
<dbReference type="AlphaFoldDB" id="A0A183C7C0"/>
<accession>A0A183C7C0</accession>
<dbReference type="WBParaSite" id="GPLIN_000876600">
    <property type="protein sequence ID" value="GPLIN_000876600"/>
    <property type="gene ID" value="GPLIN_000876600"/>
</dbReference>
<reference evidence="1" key="2">
    <citation type="submission" date="2014-05" db="EMBL/GenBank/DDBJ databases">
        <title>The genome and life-stage specific transcriptomes of Globodera pallida elucidate key aspects of plant parasitism by a cyst nematode.</title>
        <authorList>
            <person name="Cotton J.A."/>
            <person name="Lilley C.J."/>
            <person name="Jones L.M."/>
            <person name="Kikuchi T."/>
            <person name="Reid A.J."/>
            <person name="Thorpe P."/>
            <person name="Tsai I.J."/>
            <person name="Beasley H."/>
            <person name="Blok V."/>
            <person name="Cock P.J.A."/>
            <person name="Van den Akker S.E."/>
            <person name="Holroyd N."/>
            <person name="Hunt M."/>
            <person name="Mantelin S."/>
            <person name="Naghra H."/>
            <person name="Pain A."/>
            <person name="Palomares-Rius J.E."/>
            <person name="Zarowiecki M."/>
            <person name="Berriman M."/>
            <person name="Jones J.T."/>
            <person name="Urwin P.E."/>
        </authorList>
    </citation>
    <scope>NUCLEOTIDE SEQUENCE [LARGE SCALE GENOMIC DNA]</scope>
    <source>
        <strain evidence="1">Lindley</strain>
    </source>
</reference>
<organism evidence="1 2">
    <name type="scientific">Globodera pallida</name>
    <name type="common">Potato cyst nematode worm</name>
    <name type="synonym">Heterodera pallida</name>
    <dbReference type="NCBI Taxonomy" id="36090"/>
    <lineage>
        <taxon>Eukaryota</taxon>
        <taxon>Metazoa</taxon>
        <taxon>Ecdysozoa</taxon>
        <taxon>Nematoda</taxon>
        <taxon>Chromadorea</taxon>
        <taxon>Rhabditida</taxon>
        <taxon>Tylenchina</taxon>
        <taxon>Tylenchomorpha</taxon>
        <taxon>Tylenchoidea</taxon>
        <taxon>Heteroderidae</taxon>
        <taxon>Heteroderinae</taxon>
        <taxon>Globodera</taxon>
    </lineage>
</organism>
<protein>
    <submittedName>
        <fullName evidence="2">PB1 domain-containing protein</fullName>
    </submittedName>
</protein>
<keyword evidence="1" id="KW-1185">Reference proteome</keyword>
<name>A0A183C7C0_GLOPA</name>